<dbReference type="EMBL" id="ACKX01000197">
    <property type="protein sequence ID" value="EEJ50710.1"/>
    <property type="molecule type" value="Genomic_DNA"/>
</dbReference>
<evidence type="ECO:0008006" key="5">
    <source>
        <dbReference type="Google" id="ProtNLM"/>
    </source>
</evidence>
<dbReference type="Pfam" id="PF03008">
    <property type="entry name" value="DUF234"/>
    <property type="match status" value="1"/>
</dbReference>
<evidence type="ECO:0000259" key="2">
    <source>
        <dbReference type="Pfam" id="PF03008"/>
    </source>
</evidence>
<dbReference type="SUPFAM" id="SSF52540">
    <property type="entry name" value="P-loop containing nucleoside triphosphate hydrolases"/>
    <property type="match status" value="1"/>
</dbReference>
<dbReference type="SUPFAM" id="SSF46785">
    <property type="entry name" value="Winged helix' DNA-binding domain"/>
    <property type="match status" value="1"/>
</dbReference>
<dbReference type="Pfam" id="PF01637">
    <property type="entry name" value="ATPase_2"/>
    <property type="match status" value="1"/>
</dbReference>
<dbReference type="InterPro" id="IPR027417">
    <property type="entry name" value="P-loop_NTPase"/>
</dbReference>
<reference evidence="3 4" key="1">
    <citation type="submission" date="2009-04" db="EMBL/GenBank/DDBJ databases">
        <authorList>
            <person name="Qin X."/>
            <person name="Bachman B."/>
            <person name="Battles P."/>
            <person name="Bell A."/>
            <person name="Bess C."/>
            <person name="Bickham C."/>
            <person name="Chaboub L."/>
            <person name="Chen D."/>
            <person name="Coyle M."/>
            <person name="Deiros D.R."/>
            <person name="Dinh H."/>
            <person name="Forbes L."/>
            <person name="Fowler G."/>
            <person name="Francisco L."/>
            <person name="Fu Q."/>
            <person name="Gubbala S."/>
            <person name="Hale W."/>
            <person name="Han Y."/>
            <person name="Hemphill L."/>
            <person name="Highlander S.K."/>
            <person name="Hirani K."/>
            <person name="Hogues M."/>
            <person name="Jackson L."/>
            <person name="Jakkamsetti A."/>
            <person name="Javaid M."/>
            <person name="Jiang H."/>
            <person name="Korchina V."/>
            <person name="Kovar C."/>
            <person name="Lara F."/>
            <person name="Lee S."/>
            <person name="Mata R."/>
            <person name="Mathew T."/>
            <person name="Moen C."/>
            <person name="Morales K."/>
            <person name="Munidasa M."/>
            <person name="Nazareth L."/>
            <person name="Ngo R."/>
            <person name="Nguyen L."/>
            <person name="Okwuonu G."/>
            <person name="Ongeri F."/>
            <person name="Patil S."/>
            <person name="Petrosino J."/>
            <person name="Pham C."/>
            <person name="Pham P."/>
            <person name="Pu L.-L."/>
            <person name="Puazo M."/>
            <person name="Raj R."/>
            <person name="Reid J."/>
            <person name="Rouhana J."/>
            <person name="Saada N."/>
            <person name="Shang Y."/>
            <person name="Simmons D."/>
            <person name="Thornton R."/>
            <person name="Warren J."/>
            <person name="Weissenberger G."/>
            <person name="Zhang J."/>
            <person name="Zhang L."/>
            <person name="Zhou C."/>
            <person name="Zhu D."/>
            <person name="Muzny D."/>
            <person name="Worley K."/>
            <person name="Gibbs R."/>
        </authorList>
    </citation>
    <scope>NUCLEOTIDE SEQUENCE [LARGE SCALE GENOMIC DNA]</scope>
    <source>
        <strain evidence="3 4">F0268</strain>
    </source>
</reference>
<sequence length="527" mass="61599">MFLTSIMSMRDIPCSGGDFMRFIGRTFELRELEEEYEKGIFALSVIYGRRRVGKTYLIKEFLKRKKGYYFVALESNALINLSLLSQAIYEACGNLKGLPDFQNFEAALRYLFAYAEEHRIVFVIDEYPYLAQSAEHISSLLQKLIDEYRERSKLFLILCGSSMNFMENQVLGYKSPLYGRRTSQLKVQPFGYLEAAEFVPSYSYRDKAIVYGITGGIAEYLSFFDENVDLKSNIIRNFLKPSGRLFEEPDNLLKQELRQPKLYNDILFVISAGASKLNEMATKLNMQSGGLSHYLNSLLELGIIEKKTPVLDRKSKRPIYRIKDTMFRFWYCFVQKNLSLLNMDLGELVYEKQIEPKLNEYMGAIFEQIVIEYFEQRLKKGKLDFLPEDYGNWWGTDNIRKKESEIDLLAFDGKDSYLFAEVKWRNQKIDAIIYQELLEKAKPFPAKNKSYWLVSLSGFEDFPVEKNTERITLEQIYEIGRQSIDSFYSESNMRSLKKSIKELREGKGKAHELIEVEDEIRIQGDKQ</sequence>
<dbReference type="InterPro" id="IPR011335">
    <property type="entry name" value="Restrct_endonuc-II-like"/>
</dbReference>
<keyword evidence="4" id="KW-1185">Reference proteome</keyword>
<feature type="domain" description="ATPase" evidence="1">
    <location>
        <begin position="22"/>
        <end position="222"/>
    </location>
</feature>
<dbReference type="PANTHER" id="PTHR34704:SF1">
    <property type="entry name" value="ATPASE"/>
    <property type="match status" value="1"/>
</dbReference>
<feature type="domain" description="DUF234" evidence="2">
    <location>
        <begin position="330"/>
        <end position="427"/>
    </location>
</feature>
<name>C2KZW8_9FIRM</name>
<protein>
    <recommendedName>
        <fullName evidence="5">DUF234 domain-containing protein</fullName>
    </recommendedName>
</protein>
<organism evidence="3 4">
    <name type="scientific">Oribacterium sinus F0268</name>
    <dbReference type="NCBI Taxonomy" id="585501"/>
    <lineage>
        <taxon>Bacteria</taxon>
        <taxon>Bacillati</taxon>
        <taxon>Bacillota</taxon>
        <taxon>Clostridia</taxon>
        <taxon>Lachnospirales</taxon>
        <taxon>Lachnospiraceae</taxon>
        <taxon>Oribacterium</taxon>
    </lineage>
</organism>
<evidence type="ECO:0000313" key="4">
    <source>
        <dbReference type="Proteomes" id="UP000004121"/>
    </source>
</evidence>
<proteinExistence type="predicted"/>
<gene>
    <name evidence="3" type="ORF">HMPREF6123_2037</name>
</gene>
<dbReference type="AlphaFoldDB" id="C2KZW8"/>
<accession>C2KZW8</accession>
<dbReference type="STRING" id="585501.HMPREF6123_2037"/>
<dbReference type="eggNOG" id="COG1672">
    <property type="taxonomic scope" value="Bacteria"/>
</dbReference>
<dbReference type="HOGENOM" id="CLU_041137_3_0_9"/>
<dbReference type="PANTHER" id="PTHR34704">
    <property type="entry name" value="ATPASE"/>
    <property type="match status" value="1"/>
</dbReference>
<dbReference type="SUPFAM" id="SSF52980">
    <property type="entry name" value="Restriction endonuclease-like"/>
    <property type="match status" value="1"/>
</dbReference>
<dbReference type="Gene3D" id="3.40.50.300">
    <property type="entry name" value="P-loop containing nucleotide triphosphate hydrolases"/>
    <property type="match status" value="1"/>
</dbReference>
<dbReference type="InParanoid" id="C2KZW8"/>
<dbReference type="GO" id="GO:0005524">
    <property type="term" value="F:ATP binding"/>
    <property type="evidence" value="ECO:0007669"/>
    <property type="project" value="InterPro"/>
</dbReference>
<dbReference type="Proteomes" id="UP000004121">
    <property type="component" value="Unassembled WGS sequence"/>
</dbReference>
<evidence type="ECO:0000259" key="1">
    <source>
        <dbReference type="Pfam" id="PF01637"/>
    </source>
</evidence>
<comment type="caution">
    <text evidence="3">The sequence shown here is derived from an EMBL/GenBank/DDBJ whole genome shotgun (WGS) entry which is preliminary data.</text>
</comment>
<dbReference type="InterPro" id="IPR011579">
    <property type="entry name" value="ATPase_dom"/>
</dbReference>
<dbReference type="InterPro" id="IPR036390">
    <property type="entry name" value="WH_DNA-bd_sf"/>
</dbReference>
<evidence type="ECO:0000313" key="3">
    <source>
        <dbReference type="EMBL" id="EEJ50710.1"/>
    </source>
</evidence>
<dbReference type="InterPro" id="IPR004256">
    <property type="entry name" value="DUF234"/>
</dbReference>